<organism evidence="2 3">
    <name type="scientific">Trametes coccinea (strain BRFM310)</name>
    <name type="common">Pycnoporus coccineus</name>
    <dbReference type="NCBI Taxonomy" id="1353009"/>
    <lineage>
        <taxon>Eukaryota</taxon>
        <taxon>Fungi</taxon>
        <taxon>Dikarya</taxon>
        <taxon>Basidiomycota</taxon>
        <taxon>Agaricomycotina</taxon>
        <taxon>Agaricomycetes</taxon>
        <taxon>Polyporales</taxon>
        <taxon>Polyporaceae</taxon>
        <taxon>Trametes</taxon>
    </lineage>
</organism>
<reference evidence="2 3" key="1">
    <citation type="journal article" date="2015" name="Biotechnol. Biofuels">
        <title>Enhanced degradation of softwood versus hardwood by the white-rot fungus Pycnoporus coccineus.</title>
        <authorList>
            <person name="Couturier M."/>
            <person name="Navarro D."/>
            <person name="Chevret D."/>
            <person name="Henrissat B."/>
            <person name="Piumi F."/>
            <person name="Ruiz-Duenas F.J."/>
            <person name="Martinez A.T."/>
            <person name="Grigoriev I.V."/>
            <person name="Riley R."/>
            <person name="Lipzen A."/>
            <person name="Berrin J.G."/>
            <person name="Master E.R."/>
            <person name="Rosso M.N."/>
        </authorList>
    </citation>
    <scope>NUCLEOTIDE SEQUENCE [LARGE SCALE GENOMIC DNA]</scope>
    <source>
        <strain evidence="2 3">BRFM310</strain>
    </source>
</reference>
<proteinExistence type="predicted"/>
<keyword evidence="3" id="KW-1185">Reference proteome</keyword>
<evidence type="ECO:0000313" key="3">
    <source>
        <dbReference type="Proteomes" id="UP000193067"/>
    </source>
</evidence>
<accession>A0A1Y2IQ62</accession>
<dbReference type="EMBL" id="KZ084101">
    <property type="protein sequence ID" value="OSD03227.1"/>
    <property type="molecule type" value="Genomic_DNA"/>
</dbReference>
<gene>
    <name evidence="2" type="ORF">PYCCODRAFT_1434643</name>
</gene>
<name>A0A1Y2IQ62_TRAC3</name>
<feature type="region of interest" description="Disordered" evidence="1">
    <location>
        <begin position="18"/>
        <end position="41"/>
    </location>
</feature>
<evidence type="ECO:0000313" key="2">
    <source>
        <dbReference type="EMBL" id="OSD03227.1"/>
    </source>
</evidence>
<protein>
    <submittedName>
        <fullName evidence="2">Uncharacterized protein</fullName>
    </submittedName>
</protein>
<evidence type="ECO:0000256" key="1">
    <source>
        <dbReference type="SAM" id="MobiDB-lite"/>
    </source>
</evidence>
<dbReference type="Proteomes" id="UP000193067">
    <property type="component" value="Unassembled WGS sequence"/>
</dbReference>
<sequence length="69" mass="7590">MPTPGTDPAAYYSWHSTQRHARSVDLPTPFPPRPATFSDPRSIGRALVRSHLTPRTTAAIPQPSQPTLQ</sequence>
<dbReference type="AlphaFoldDB" id="A0A1Y2IQ62"/>